<proteinExistence type="predicted"/>
<feature type="transmembrane region" description="Helical" evidence="1">
    <location>
        <begin position="45"/>
        <end position="71"/>
    </location>
</feature>
<evidence type="ECO:0008006" key="5">
    <source>
        <dbReference type="Google" id="ProtNLM"/>
    </source>
</evidence>
<keyword evidence="4" id="KW-1185">Reference proteome</keyword>
<keyword evidence="2" id="KW-0732">Signal</keyword>
<feature type="signal peptide" evidence="2">
    <location>
        <begin position="1"/>
        <end position="21"/>
    </location>
</feature>
<comment type="caution">
    <text evidence="3">The sequence shown here is derived from an EMBL/GenBank/DDBJ whole genome shotgun (WGS) entry which is preliminary data.</text>
</comment>
<keyword evidence="1" id="KW-0812">Transmembrane</keyword>
<dbReference type="EMBL" id="SDAM02001264">
    <property type="protein sequence ID" value="KAH6822379.1"/>
    <property type="molecule type" value="Genomic_DNA"/>
</dbReference>
<gene>
    <name evidence="3" type="ORF">C2S53_003844</name>
</gene>
<feature type="chain" id="PRO_5042156410" description="Transmembrane protein" evidence="2">
    <location>
        <begin position="22"/>
        <end position="75"/>
    </location>
</feature>
<name>A0AAD4IW49_PERFH</name>
<evidence type="ECO:0000256" key="1">
    <source>
        <dbReference type="SAM" id="Phobius"/>
    </source>
</evidence>
<reference evidence="3 4" key="1">
    <citation type="journal article" date="2021" name="Nat. Commun.">
        <title>Incipient diploidization of the medicinal plant Perilla within 10,000 years.</title>
        <authorList>
            <person name="Zhang Y."/>
            <person name="Shen Q."/>
            <person name="Leng L."/>
            <person name="Zhang D."/>
            <person name="Chen S."/>
            <person name="Shi Y."/>
            <person name="Ning Z."/>
            <person name="Chen S."/>
        </authorList>
    </citation>
    <scope>NUCLEOTIDE SEQUENCE [LARGE SCALE GENOMIC DNA]</scope>
    <source>
        <strain evidence="4">cv. PC099</strain>
    </source>
</reference>
<evidence type="ECO:0000313" key="4">
    <source>
        <dbReference type="Proteomes" id="UP001190926"/>
    </source>
</evidence>
<organism evidence="3 4">
    <name type="scientific">Perilla frutescens var. hirtella</name>
    <name type="common">Perilla citriodora</name>
    <name type="synonym">Perilla setoyensis</name>
    <dbReference type="NCBI Taxonomy" id="608512"/>
    <lineage>
        <taxon>Eukaryota</taxon>
        <taxon>Viridiplantae</taxon>
        <taxon>Streptophyta</taxon>
        <taxon>Embryophyta</taxon>
        <taxon>Tracheophyta</taxon>
        <taxon>Spermatophyta</taxon>
        <taxon>Magnoliopsida</taxon>
        <taxon>eudicotyledons</taxon>
        <taxon>Gunneridae</taxon>
        <taxon>Pentapetalae</taxon>
        <taxon>asterids</taxon>
        <taxon>lamiids</taxon>
        <taxon>Lamiales</taxon>
        <taxon>Lamiaceae</taxon>
        <taxon>Nepetoideae</taxon>
        <taxon>Elsholtzieae</taxon>
        <taxon>Perilla</taxon>
    </lineage>
</organism>
<sequence>MAFRFIACLVWFVVLASVAAAHEGHDHQMGPGMPPMTMDMSPPSPNAAAFSSSPSAVVGFLAMIVSFMAVIGRRV</sequence>
<keyword evidence="1" id="KW-1133">Transmembrane helix</keyword>
<protein>
    <recommendedName>
        <fullName evidence="5">Transmembrane protein</fullName>
    </recommendedName>
</protein>
<dbReference type="Proteomes" id="UP001190926">
    <property type="component" value="Unassembled WGS sequence"/>
</dbReference>
<keyword evidence="1" id="KW-0472">Membrane</keyword>
<accession>A0AAD4IW49</accession>
<evidence type="ECO:0000313" key="3">
    <source>
        <dbReference type="EMBL" id="KAH6822379.1"/>
    </source>
</evidence>
<dbReference type="AlphaFoldDB" id="A0AAD4IW49"/>
<evidence type="ECO:0000256" key="2">
    <source>
        <dbReference type="SAM" id="SignalP"/>
    </source>
</evidence>